<keyword evidence="8" id="KW-0902">Two-component regulatory system</keyword>
<evidence type="ECO:0000259" key="13">
    <source>
        <dbReference type="Pfam" id="PF23539"/>
    </source>
</evidence>
<dbReference type="EC" id="2.7.13.3" evidence="2"/>
<evidence type="ECO:0000259" key="12">
    <source>
        <dbReference type="Pfam" id="PF07730"/>
    </source>
</evidence>
<keyword evidence="3" id="KW-0597">Phosphoprotein</keyword>
<keyword evidence="5" id="KW-0547">Nucleotide-binding</keyword>
<evidence type="ECO:0000256" key="5">
    <source>
        <dbReference type="ARBA" id="ARBA00022741"/>
    </source>
</evidence>
<evidence type="ECO:0000256" key="4">
    <source>
        <dbReference type="ARBA" id="ARBA00022679"/>
    </source>
</evidence>
<accession>A0A7K1UWQ4</accession>
<organism evidence="14 15">
    <name type="scientific">Nocardia terrae</name>
    <dbReference type="NCBI Taxonomy" id="2675851"/>
    <lineage>
        <taxon>Bacteria</taxon>
        <taxon>Bacillati</taxon>
        <taxon>Actinomycetota</taxon>
        <taxon>Actinomycetes</taxon>
        <taxon>Mycobacteriales</taxon>
        <taxon>Nocardiaceae</taxon>
        <taxon>Nocardia</taxon>
    </lineage>
</organism>
<feature type="domain" description="Signal transduction histidine kinase subgroup 3 dimerisation and phosphoacceptor" evidence="12">
    <location>
        <begin position="187"/>
        <end position="252"/>
    </location>
</feature>
<keyword evidence="9" id="KW-0175">Coiled coil</keyword>
<evidence type="ECO:0000313" key="15">
    <source>
        <dbReference type="Proteomes" id="UP000466794"/>
    </source>
</evidence>
<feature type="transmembrane region" description="Helical" evidence="10">
    <location>
        <begin position="26"/>
        <end position="45"/>
    </location>
</feature>
<dbReference type="Gene3D" id="1.20.5.1930">
    <property type="match status" value="1"/>
</dbReference>
<dbReference type="CDD" id="cd16917">
    <property type="entry name" value="HATPase_UhpB-NarQ-NarX-like"/>
    <property type="match status" value="1"/>
</dbReference>
<dbReference type="Pfam" id="PF02518">
    <property type="entry name" value="HATPase_c"/>
    <property type="match status" value="1"/>
</dbReference>
<keyword evidence="10" id="KW-1133">Transmembrane helix</keyword>
<dbReference type="PANTHER" id="PTHR24421:SF10">
    <property type="entry name" value="NITRATE_NITRITE SENSOR PROTEIN NARQ"/>
    <property type="match status" value="1"/>
</dbReference>
<evidence type="ECO:0000256" key="10">
    <source>
        <dbReference type="SAM" id="Phobius"/>
    </source>
</evidence>
<dbReference type="RefSeq" id="WP_157388455.1">
    <property type="nucleotide sequence ID" value="NZ_WRPP01000003.1"/>
</dbReference>
<dbReference type="InterPro" id="IPR050482">
    <property type="entry name" value="Sensor_HK_TwoCompSys"/>
</dbReference>
<dbReference type="InterPro" id="IPR003594">
    <property type="entry name" value="HATPase_dom"/>
</dbReference>
<feature type="domain" description="DUF7134" evidence="13">
    <location>
        <begin position="29"/>
        <end position="163"/>
    </location>
</feature>
<name>A0A7K1UWQ4_9NOCA</name>
<dbReference type="AlphaFoldDB" id="A0A7K1UWQ4"/>
<proteinExistence type="predicted"/>
<dbReference type="InterPro" id="IPR036890">
    <property type="entry name" value="HATPase_C_sf"/>
</dbReference>
<feature type="coiled-coil region" evidence="9">
    <location>
        <begin position="159"/>
        <end position="186"/>
    </location>
</feature>
<feature type="transmembrane region" description="Helical" evidence="10">
    <location>
        <begin position="52"/>
        <end position="69"/>
    </location>
</feature>
<evidence type="ECO:0000256" key="9">
    <source>
        <dbReference type="SAM" id="Coils"/>
    </source>
</evidence>
<evidence type="ECO:0000256" key="2">
    <source>
        <dbReference type="ARBA" id="ARBA00012438"/>
    </source>
</evidence>
<keyword evidence="10" id="KW-0812">Transmembrane</keyword>
<sequence length="409" mass="42655">MDSQVVAGGPAETGFRRRVPWLVGSVPGWVVDAVVTVLVTVATVAPEVGEGRPWWVVGAGLVASVPLLWRRRAPLVIGAVVGTAITVLACAHALPALPYGTVVCAYTIAAYCDSRARWVAVGVGVAGILMSLALPDEPAEAYAYAALSFSTAWTLGTGVRARHVQIELLRERARRLEEERGAAVARERVRIARDVHDIVTHALGSMIVQAETGPLLTRSAPGRADAVFAGIADTGRVAVRDLRHSLAVLRDGSAQARHQPGIAAIPDLVAGVRLGGLSAELVESGRRATVPGEVDVTAYRVVQQALANTLEHARAGQVEVVLDWAQDRLTVRIGDDGIPVGDDAAVTAGSFPRTAAIGPLRSSSAASARSGSGLTGLRARVEACGGQLFAGRSASGFTVRAELPLTRED</sequence>
<evidence type="ECO:0000313" key="14">
    <source>
        <dbReference type="EMBL" id="MVU78826.1"/>
    </source>
</evidence>
<dbReference type="GO" id="GO:0000155">
    <property type="term" value="F:phosphorelay sensor kinase activity"/>
    <property type="evidence" value="ECO:0007669"/>
    <property type="project" value="InterPro"/>
</dbReference>
<dbReference type="Pfam" id="PF23539">
    <property type="entry name" value="DUF7134"/>
    <property type="match status" value="1"/>
</dbReference>
<dbReference type="GO" id="GO:0005524">
    <property type="term" value="F:ATP binding"/>
    <property type="evidence" value="ECO:0007669"/>
    <property type="project" value="UniProtKB-KW"/>
</dbReference>
<keyword evidence="10" id="KW-0472">Membrane</keyword>
<dbReference type="Gene3D" id="3.30.565.10">
    <property type="entry name" value="Histidine kinase-like ATPase, C-terminal domain"/>
    <property type="match status" value="1"/>
</dbReference>
<evidence type="ECO:0000256" key="7">
    <source>
        <dbReference type="ARBA" id="ARBA00022840"/>
    </source>
</evidence>
<evidence type="ECO:0000256" key="1">
    <source>
        <dbReference type="ARBA" id="ARBA00000085"/>
    </source>
</evidence>
<dbReference type="EMBL" id="WRPP01000003">
    <property type="protein sequence ID" value="MVU78826.1"/>
    <property type="molecule type" value="Genomic_DNA"/>
</dbReference>
<dbReference type="InterPro" id="IPR011712">
    <property type="entry name" value="Sig_transdc_His_kin_sub3_dim/P"/>
</dbReference>
<dbReference type="GO" id="GO:0046983">
    <property type="term" value="F:protein dimerization activity"/>
    <property type="evidence" value="ECO:0007669"/>
    <property type="project" value="InterPro"/>
</dbReference>
<evidence type="ECO:0000256" key="3">
    <source>
        <dbReference type="ARBA" id="ARBA00022553"/>
    </source>
</evidence>
<reference evidence="14 15" key="1">
    <citation type="submission" date="2019-12" db="EMBL/GenBank/DDBJ databases">
        <title>Nocardia sp. nov. ET3-3 isolated from soil.</title>
        <authorList>
            <person name="Kanchanasin P."/>
            <person name="Tanasupawat S."/>
            <person name="Yuki M."/>
            <person name="Kudo T."/>
        </authorList>
    </citation>
    <scope>NUCLEOTIDE SEQUENCE [LARGE SCALE GENOMIC DNA]</scope>
    <source>
        <strain evidence="14 15">ET3-3</strain>
    </source>
</reference>
<dbReference type="GO" id="GO:0016020">
    <property type="term" value="C:membrane"/>
    <property type="evidence" value="ECO:0007669"/>
    <property type="project" value="InterPro"/>
</dbReference>
<keyword evidence="6 14" id="KW-0418">Kinase</keyword>
<dbReference type="InterPro" id="IPR055558">
    <property type="entry name" value="DUF7134"/>
</dbReference>
<evidence type="ECO:0000256" key="6">
    <source>
        <dbReference type="ARBA" id="ARBA00022777"/>
    </source>
</evidence>
<keyword evidence="4" id="KW-0808">Transferase</keyword>
<keyword evidence="7" id="KW-0067">ATP-binding</keyword>
<dbReference type="Pfam" id="PF07730">
    <property type="entry name" value="HisKA_3"/>
    <property type="match status" value="1"/>
</dbReference>
<keyword evidence="15" id="KW-1185">Reference proteome</keyword>
<evidence type="ECO:0000259" key="11">
    <source>
        <dbReference type="Pfam" id="PF02518"/>
    </source>
</evidence>
<comment type="catalytic activity">
    <reaction evidence="1">
        <text>ATP + protein L-histidine = ADP + protein N-phospho-L-histidine.</text>
        <dbReference type="EC" id="2.7.13.3"/>
    </reaction>
</comment>
<gene>
    <name evidence="14" type="ORF">GPX89_16430</name>
</gene>
<evidence type="ECO:0000256" key="8">
    <source>
        <dbReference type="ARBA" id="ARBA00023012"/>
    </source>
</evidence>
<feature type="transmembrane region" description="Helical" evidence="10">
    <location>
        <begin position="75"/>
        <end position="97"/>
    </location>
</feature>
<dbReference type="PANTHER" id="PTHR24421">
    <property type="entry name" value="NITRATE/NITRITE SENSOR PROTEIN NARX-RELATED"/>
    <property type="match status" value="1"/>
</dbReference>
<protein>
    <recommendedName>
        <fullName evidence="2">histidine kinase</fullName>
        <ecNumber evidence="2">2.7.13.3</ecNumber>
    </recommendedName>
</protein>
<feature type="domain" description="Histidine kinase/HSP90-like ATPase" evidence="11">
    <location>
        <begin position="297"/>
        <end position="406"/>
    </location>
</feature>
<comment type="caution">
    <text evidence="14">The sequence shown here is derived from an EMBL/GenBank/DDBJ whole genome shotgun (WGS) entry which is preliminary data.</text>
</comment>
<dbReference type="SUPFAM" id="SSF55874">
    <property type="entry name" value="ATPase domain of HSP90 chaperone/DNA topoisomerase II/histidine kinase"/>
    <property type="match status" value="1"/>
</dbReference>
<dbReference type="Proteomes" id="UP000466794">
    <property type="component" value="Unassembled WGS sequence"/>
</dbReference>